<dbReference type="InterPro" id="IPR003959">
    <property type="entry name" value="ATPase_AAA_core"/>
</dbReference>
<dbReference type="GO" id="GO:0005524">
    <property type="term" value="F:ATP binding"/>
    <property type="evidence" value="ECO:0007669"/>
    <property type="project" value="InterPro"/>
</dbReference>
<dbReference type="EMBL" id="JAEUBG010003806">
    <property type="protein sequence ID" value="KAH3682278.1"/>
    <property type="molecule type" value="Genomic_DNA"/>
</dbReference>
<reference evidence="4" key="2">
    <citation type="submission" date="2021-01" db="EMBL/GenBank/DDBJ databases">
        <authorList>
            <person name="Schikora-Tamarit M.A."/>
        </authorList>
    </citation>
    <scope>NUCLEOTIDE SEQUENCE</scope>
    <source>
        <strain evidence="4">CBS2887</strain>
    </source>
</reference>
<dbReference type="OrthoDB" id="10064318at2759"/>
<keyword evidence="5" id="KW-1185">Reference proteome</keyword>
<gene>
    <name evidence="4" type="ORF">WICPIJ_006747</name>
</gene>
<proteinExistence type="predicted"/>
<reference evidence="4" key="1">
    <citation type="journal article" date="2021" name="Open Biol.">
        <title>Shared evolutionary footprints suggest mitochondrial oxidative damage underlies multiple complex I losses in fungi.</title>
        <authorList>
            <person name="Schikora-Tamarit M.A."/>
            <person name="Marcet-Houben M."/>
            <person name="Nosek J."/>
            <person name="Gabaldon T."/>
        </authorList>
    </citation>
    <scope>NUCLEOTIDE SEQUENCE</scope>
    <source>
        <strain evidence="4">CBS2887</strain>
    </source>
</reference>
<evidence type="ECO:0000256" key="1">
    <source>
        <dbReference type="ARBA" id="ARBA00022705"/>
    </source>
</evidence>
<organism evidence="4 5">
    <name type="scientific">Wickerhamomyces pijperi</name>
    <name type="common">Yeast</name>
    <name type="synonym">Pichia pijperi</name>
    <dbReference type="NCBI Taxonomy" id="599730"/>
    <lineage>
        <taxon>Eukaryota</taxon>
        <taxon>Fungi</taxon>
        <taxon>Dikarya</taxon>
        <taxon>Ascomycota</taxon>
        <taxon>Saccharomycotina</taxon>
        <taxon>Saccharomycetes</taxon>
        <taxon>Phaffomycetales</taxon>
        <taxon>Wickerhamomycetaceae</taxon>
        <taxon>Wickerhamomyces</taxon>
    </lineage>
</organism>
<dbReference type="Pfam" id="PF00004">
    <property type="entry name" value="AAA"/>
    <property type="match status" value="1"/>
</dbReference>
<protein>
    <recommendedName>
        <fullName evidence="3">AAA+ ATPase domain-containing protein</fullName>
    </recommendedName>
</protein>
<dbReference type="AlphaFoldDB" id="A0A9P8TJX6"/>
<feature type="non-terminal residue" evidence="4">
    <location>
        <position position="1"/>
    </location>
</feature>
<dbReference type="Gene3D" id="3.40.50.300">
    <property type="entry name" value="P-loop containing nucleotide triphosphate hydrolases"/>
    <property type="match status" value="1"/>
</dbReference>
<dbReference type="InterPro" id="IPR027417">
    <property type="entry name" value="P-loop_NTPase"/>
</dbReference>
<dbReference type="Proteomes" id="UP000774326">
    <property type="component" value="Unassembled WGS sequence"/>
</dbReference>
<feature type="domain" description="AAA+ ATPase" evidence="3">
    <location>
        <begin position="294"/>
        <end position="423"/>
    </location>
</feature>
<keyword evidence="2" id="KW-0175">Coiled coil</keyword>
<dbReference type="GO" id="GO:0005634">
    <property type="term" value="C:nucleus"/>
    <property type="evidence" value="ECO:0007669"/>
    <property type="project" value="TreeGrafter"/>
</dbReference>
<keyword evidence="1" id="KW-0235">DNA replication</keyword>
<dbReference type="SUPFAM" id="SSF52540">
    <property type="entry name" value="P-loop containing nucleoside triphosphate hydrolases"/>
    <property type="match status" value="1"/>
</dbReference>
<comment type="caution">
    <text evidence="4">The sequence shown here is derived from an EMBL/GenBank/DDBJ whole genome shotgun (WGS) entry which is preliminary data.</text>
</comment>
<dbReference type="GO" id="GO:0006260">
    <property type="term" value="P:DNA replication"/>
    <property type="evidence" value="ECO:0007669"/>
    <property type="project" value="UniProtKB-KW"/>
</dbReference>
<evidence type="ECO:0000259" key="3">
    <source>
        <dbReference type="SMART" id="SM00382"/>
    </source>
</evidence>
<feature type="coiled-coil region" evidence="2">
    <location>
        <begin position="4"/>
        <end position="31"/>
    </location>
</feature>
<evidence type="ECO:0000313" key="4">
    <source>
        <dbReference type="EMBL" id="KAH3682278.1"/>
    </source>
</evidence>
<dbReference type="InterPro" id="IPR003593">
    <property type="entry name" value="AAA+_ATPase"/>
</dbReference>
<sequence>QISAKEKEDNLKALELKIRQSMQQQQQQQQNRSKAVTQVDDVNVMSMLNGNKIDSATPLSNKPAITNLSSILASNRIVYKNPIAKLKTIEPPVLSRDLFLVEPKDDPLILRHRTITGLTKRQVKSPEFELNVEHLSLLRSNSNTVSLPHSEITITKCQTMRTRDDIISQLSTTHPHLFSDYRFNHLITSLENQDPAARSNDNNQLLTDWFKPQDINHLLMDQDQVQKIYKWIQHSFQILKKSNFKRQDLKKRSKALSSLQGEFDDFIVYDEEEEEEVAHYNNDLMESDDEQDSYCPLLIIEGPSGIGKSTIVHTALRQMKGYVHEINTGQPRGRKDILNGLKEICTTHLVHNNNKDKEEDHFQKGVILLEDVDVLFEEDDRAFWSVLTEILQISRRPVILTCEDMDRIPLILIDCLNEGAKISLKRPTSGDLSGYLYLVGLNYGYNVEDSLIEEIVEDCPCDLRKSLMQLQRFLVKQNLEESVLTVSRGGENLDNSKGSTIGDLGEYSRLKDIESQANIIQDHSFSQLSTSHDVQEFQTFGHDYQPYEAEMDKSELLPFELDIYAELVGTFPQEYKSKTPALSPVPLQDLKNSDYFFLISRLQRYKRMTRSIHRNPNLEPTEESQYISFIQKSPPLGYLLDISPYVREFARYEIIVRNYNLRLKQDNKWWKKEDLLIGNFNDDPFEYLGHVYSQWK</sequence>
<dbReference type="GO" id="GO:0003677">
    <property type="term" value="F:DNA binding"/>
    <property type="evidence" value="ECO:0007669"/>
    <property type="project" value="TreeGrafter"/>
</dbReference>
<dbReference type="CDD" id="cd00009">
    <property type="entry name" value="AAA"/>
    <property type="match status" value="1"/>
</dbReference>
<dbReference type="SMART" id="SM00382">
    <property type="entry name" value="AAA"/>
    <property type="match status" value="1"/>
</dbReference>
<dbReference type="GO" id="GO:0016887">
    <property type="term" value="F:ATP hydrolysis activity"/>
    <property type="evidence" value="ECO:0007669"/>
    <property type="project" value="InterPro"/>
</dbReference>
<evidence type="ECO:0000313" key="5">
    <source>
        <dbReference type="Proteomes" id="UP000774326"/>
    </source>
</evidence>
<accession>A0A9P8TJX6</accession>
<dbReference type="PANTHER" id="PTHR23389">
    <property type="entry name" value="CHROMOSOME TRANSMISSION FIDELITY FACTOR 18"/>
    <property type="match status" value="1"/>
</dbReference>
<dbReference type="PANTHER" id="PTHR23389:SF6">
    <property type="entry name" value="REPLICATION FACTOR C SUBUNIT 1"/>
    <property type="match status" value="1"/>
</dbReference>
<evidence type="ECO:0000256" key="2">
    <source>
        <dbReference type="SAM" id="Coils"/>
    </source>
</evidence>
<name>A0A9P8TJX6_WICPI</name>